<dbReference type="GO" id="GO:0016042">
    <property type="term" value="P:lipid catabolic process"/>
    <property type="evidence" value="ECO:0007669"/>
    <property type="project" value="UniProtKB-UniRule"/>
</dbReference>
<keyword evidence="1 4" id="KW-0378">Hydrolase</keyword>
<evidence type="ECO:0000256" key="2">
    <source>
        <dbReference type="ARBA" id="ARBA00022963"/>
    </source>
</evidence>
<keyword evidence="7" id="KW-1185">Reference proteome</keyword>
<protein>
    <recommendedName>
        <fullName evidence="5">PNPLA domain-containing protein</fullName>
    </recommendedName>
</protein>
<sequence length="262" mass="28425">MQDRLHIGLALGSGGTRGFAHIGVLQVLEEAGIEVEAIAGSSMGSLIASVYATGAPIDRMEQLALHLPLKRWVDVTVPKLGLVAGRRFHELIKLLTKNMDFSDTSIPLAVVATDIELGERVIFTSGAIHDAVRASIGIPGIFVPHRIGDRMLVDGGVIERVPIQAVRDLGADFVVAIDVGLFERLPPVKNTWDVIVQTMDIMEREVFRNRILHADFVVRPKLDLMSSISFTGVSQAIDVGRQAMKAALPELLLTLQTKRGVS</sequence>
<accession>A0A9X1V9B8</accession>
<proteinExistence type="predicted"/>
<dbReference type="InterPro" id="IPR016035">
    <property type="entry name" value="Acyl_Trfase/lysoPLipase"/>
</dbReference>
<feature type="short sequence motif" description="GXSXG" evidence="4">
    <location>
        <begin position="40"/>
        <end position="44"/>
    </location>
</feature>
<feature type="domain" description="PNPLA" evidence="5">
    <location>
        <begin position="9"/>
        <end position="167"/>
    </location>
</feature>
<organism evidence="6 7">
    <name type="scientific">Sulfoacidibacillus ferrooxidans</name>
    <dbReference type="NCBI Taxonomy" id="2005001"/>
    <lineage>
        <taxon>Bacteria</taxon>
        <taxon>Bacillati</taxon>
        <taxon>Bacillota</taxon>
        <taxon>Bacilli</taxon>
        <taxon>Bacillales</taxon>
        <taxon>Alicyclobacillaceae</taxon>
        <taxon>Sulfoacidibacillus</taxon>
    </lineage>
</organism>
<dbReference type="InterPro" id="IPR002641">
    <property type="entry name" value="PNPLA_dom"/>
</dbReference>
<evidence type="ECO:0000256" key="4">
    <source>
        <dbReference type="PROSITE-ProRule" id="PRU01161"/>
    </source>
</evidence>
<dbReference type="InterPro" id="IPR050301">
    <property type="entry name" value="NTE"/>
</dbReference>
<feature type="active site" description="Nucleophile" evidence="4">
    <location>
        <position position="42"/>
    </location>
</feature>
<dbReference type="PROSITE" id="PS51635">
    <property type="entry name" value="PNPLA"/>
    <property type="match status" value="1"/>
</dbReference>
<gene>
    <name evidence="6" type="ORF">MM817_02451</name>
</gene>
<dbReference type="GO" id="GO:0016787">
    <property type="term" value="F:hydrolase activity"/>
    <property type="evidence" value="ECO:0007669"/>
    <property type="project" value="UniProtKB-UniRule"/>
</dbReference>
<evidence type="ECO:0000313" key="6">
    <source>
        <dbReference type="EMBL" id="MCI0184156.1"/>
    </source>
</evidence>
<dbReference type="AlphaFoldDB" id="A0A9X1V9B8"/>
<evidence type="ECO:0000313" key="7">
    <source>
        <dbReference type="Proteomes" id="UP001139263"/>
    </source>
</evidence>
<dbReference type="Proteomes" id="UP001139263">
    <property type="component" value="Unassembled WGS sequence"/>
</dbReference>
<feature type="short sequence motif" description="DGA/G" evidence="4">
    <location>
        <begin position="154"/>
        <end position="156"/>
    </location>
</feature>
<reference evidence="6" key="1">
    <citation type="submission" date="2022-03" db="EMBL/GenBank/DDBJ databases">
        <title>Draft Genome Sequence of Firmicute Strain S0AB, a Heterotrophic Iron/Sulfur-Oxidizing Extreme Acidophile.</title>
        <authorList>
            <person name="Vergara E."/>
            <person name="Pakostova E."/>
            <person name="Johnson D.B."/>
            <person name="Holmes D.S."/>
        </authorList>
    </citation>
    <scope>NUCLEOTIDE SEQUENCE</scope>
    <source>
        <strain evidence="6">S0AB</strain>
    </source>
</reference>
<dbReference type="PANTHER" id="PTHR14226:SF76">
    <property type="entry name" value="NTE FAMILY PROTEIN RSSA"/>
    <property type="match status" value="1"/>
</dbReference>
<dbReference type="EMBL" id="JALBUF010000009">
    <property type="protein sequence ID" value="MCI0184156.1"/>
    <property type="molecule type" value="Genomic_DNA"/>
</dbReference>
<keyword evidence="2 4" id="KW-0442">Lipid degradation</keyword>
<comment type="caution">
    <text evidence="6">The sequence shown here is derived from an EMBL/GenBank/DDBJ whole genome shotgun (WGS) entry which is preliminary data.</text>
</comment>
<dbReference type="PANTHER" id="PTHR14226">
    <property type="entry name" value="NEUROPATHY TARGET ESTERASE/SWISS CHEESE D.MELANOGASTER"/>
    <property type="match status" value="1"/>
</dbReference>
<comment type="caution">
    <text evidence="4">Lacks conserved residue(s) required for the propagation of feature annotation.</text>
</comment>
<dbReference type="Pfam" id="PF01734">
    <property type="entry name" value="Patatin"/>
    <property type="match status" value="1"/>
</dbReference>
<dbReference type="Gene3D" id="3.40.1090.10">
    <property type="entry name" value="Cytosolic phospholipase A2 catalytic domain"/>
    <property type="match status" value="1"/>
</dbReference>
<dbReference type="RefSeq" id="WP_241715563.1">
    <property type="nucleotide sequence ID" value="NZ_JALBUF010000009.1"/>
</dbReference>
<keyword evidence="3 4" id="KW-0443">Lipid metabolism</keyword>
<dbReference type="SUPFAM" id="SSF52151">
    <property type="entry name" value="FabD/lysophospholipase-like"/>
    <property type="match status" value="1"/>
</dbReference>
<feature type="active site" description="Proton acceptor" evidence="4">
    <location>
        <position position="154"/>
    </location>
</feature>
<name>A0A9X1V9B8_9BACL</name>
<evidence type="ECO:0000256" key="1">
    <source>
        <dbReference type="ARBA" id="ARBA00022801"/>
    </source>
</evidence>
<evidence type="ECO:0000256" key="3">
    <source>
        <dbReference type="ARBA" id="ARBA00023098"/>
    </source>
</evidence>
<evidence type="ECO:0000259" key="5">
    <source>
        <dbReference type="PROSITE" id="PS51635"/>
    </source>
</evidence>